<sequence length="102" mass="11355">MKIIVGSFLIFSGIFSAQTTLVEPLKSDSLDLHKFNSPIVKETEQASADSAIAKLYKMPNAKPVNPEMYTILKAPVKNNDHFKILNSFDSKNSKKTKKLANK</sequence>
<name>A0ABT3HTS5_9FLAO</name>
<gene>
    <name evidence="1" type="ORF">OMO38_01475</name>
</gene>
<proteinExistence type="predicted"/>
<evidence type="ECO:0000313" key="2">
    <source>
        <dbReference type="Proteomes" id="UP001163731"/>
    </source>
</evidence>
<dbReference type="EMBL" id="JAPDHW010000001">
    <property type="protein sequence ID" value="MCW3167186.1"/>
    <property type="molecule type" value="Genomic_DNA"/>
</dbReference>
<organism evidence="1 2">
    <name type="scientific">Chryseobacterium kimseyorum</name>
    <dbReference type="NCBI Taxonomy" id="2984028"/>
    <lineage>
        <taxon>Bacteria</taxon>
        <taxon>Pseudomonadati</taxon>
        <taxon>Bacteroidota</taxon>
        <taxon>Flavobacteriia</taxon>
        <taxon>Flavobacteriales</taxon>
        <taxon>Weeksellaceae</taxon>
        <taxon>Chryseobacterium group</taxon>
        <taxon>Chryseobacterium</taxon>
    </lineage>
</organism>
<reference evidence="1" key="1">
    <citation type="submission" date="2022-10" db="EMBL/GenBank/DDBJ databases">
        <title>Chryseobacterium babae sp. nov. isolated from the gut of the beetle Oryctes rhinoceros, and Chryseobacterium kimseyorum sp. nov., isolated from a stick insect rearing cage.</title>
        <authorList>
            <person name="Shelomi M."/>
            <person name="Han C.-J."/>
            <person name="Chen W.-M."/>
            <person name="Chen H.-K."/>
            <person name="Liaw S.-J."/>
            <person name="Muhle E."/>
            <person name="Clermont D."/>
        </authorList>
    </citation>
    <scope>NUCLEOTIDE SEQUENCE</scope>
    <source>
        <strain evidence="1">09-1422</strain>
    </source>
</reference>
<dbReference type="Proteomes" id="UP001163731">
    <property type="component" value="Unassembled WGS sequence"/>
</dbReference>
<comment type="caution">
    <text evidence="1">The sequence shown here is derived from an EMBL/GenBank/DDBJ whole genome shotgun (WGS) entry which is preliminary data.</text>
</comment>
<evidence type="ECO:0000313" key="1">
    <source>
        <dbReference type="EMBL" id="MCW3167186.1"/>
    </source>
</evidence>
<accession>A0ABT3HTS5</accession>
<protein>
    <submittedName>
        <fullName evidence="1">Uncharacterized protein</fullName>
    </submittedName>
</protein>
<dbReference type="RefSeq" id="WP_264748477.1">
    <property type="nucleotide sequence ID" value="NZ_JAPDHW010000001.1"/>
</dbReference>
<keyword evidence="2" id="KW-1185">Reference proteome</keyword>